<feature type="compositionally biased region" description="Basic and acidic residues" evidence="1">
    <location>
        <begin position="1"/>
        <end position="16"/>
    </location>
</feature>
<organism evidence="2 3">
    <name type="scientific">Sphingomonas humi</name>
    <dbReference type="NCBI Taxonomy" id="335630"/>
    <lineage>
        <taxon>Bacteria</taxon>
        <taxon>Pseudomonadati</taxon>
        <taxon>Pseudomonadota</taxon>
        <taxon>Alphaproteobacteria</taxon>
        <taxon>Sphingomonadales</taxon>
        <taxon>Sphingomonadaceae</taxon>
        <taxon>Sphingomonas</taxon>
    </lineage>
</organism>
<keyword evidence="3" id="KW-1185">Reference proteome</keyword>
<evidence type="ECO:0000313" key="3">
    <source>
        <dbReference type="Proteomes" id="UP001501310"/>
    </source>
</evidence>
<reference evidence="3" key="1">
    <citation type="journal article" date="2019" name="Int. J. Syst. Evol. Microbiol.">
        <title>The Global Catalogue of Microorganisms (GCM) 10K type strain sequencing project: providing services to taxonomists for standard genome sequencing and annotation.</title>
        <authorList>
            <consortium name="The Broad Institute Genomics Platform"/>
            <consortium name="The Broad Institute Genome Sequencing Center for Infectious Disease"/>
            <person name="Wu L."/>
            <person name="Ma J."/>
        </authorList>
    </citation>
    <scope>NUCLEOTIDE SEQUENCE [LARGE SCALE GENOMIC DNA]</scope>
    <source>
        <strain evidence="3">JCM 16603</strain>
    </source>
</reference>
<evidence type="ECO:0000313" key="2">
    <source>
        <dbReference type="EMBL" id="GAA4000176.1"/>
    </source>
</evidence>
<comment type="caution">
    <text evidence="2">The sequence shown here is derived from an EMBL/GenBank/DDBJ whole genome shotgun (WGS) entry which is preliminary data.</text>
</comment>
<protein>
    <submittedName>
        <fullName evidence="2">Uncharacterized protein</fullName>
    </submittedName>
</protein>
<accession>A0ABP7RP46</accession>
<proteinExistence type="predicted"/>
<evidence type="ECO:0000256" key="1">
    <source>
        <dbReference type="SAM" id="MobiDB-lite"/>
    </source>
</evidence>
<feature type="compositionally biased region" description="Basic and acidic residues" evidence="1">
    <location>
        <begin position="32"/>
        <end position="41"/>
    </location>
</feature>
<dbReference type="Proteomes" id="UP001501310">
    <property type="component" value="Unassembled WGS sequence"/>
</dbReference>
<sequence length="91" mass="8900">MGLSDEPRADAAERDPAAGLPQAAGLDLGAEEEARAGRKGDGIAACGRAGAIKAAGQRDAGEAEIAEGFAGAASLSALESGDTAIEYRAGE</sequence>
<feature type="region of interest" description="Disordered" evidence="1">
    <location>
        <begin position="1"/>
        <end position="41"/>
    </location>
</feature>
<gene>
    <name evidence="2" type="ORF">GCM10022211_08090</name>
</gene>
<name>A0ABP7RP46_9SPHN</name>
<dbReference type="EMBL" id="BAAAZD010000001">
    <property type="protein sequence ID" value="GAA4000176.1"/>
    <property type="molecule type" value="Genomic_DNA"/>
</dbReference>